<dbReference type="InterPro" id="IPR041657">
    <property type="entry name" value="HTH_17"/>
</dbReference>
<evidence type="ECO:0000313" key="3">
    <source>
        <dbReference type="Proteomes" id="UP000014009"/>
    </source>
</evidence>
<gene>
    <name evidence="2" type="ORF">IGM_00470</name>
</gene>
<dbReference type="Proteomes" id="UP000014009">
    <property type="component" value="Unassembled WGS sequence"/>
</dbReference>
<name>A0A9W5VNY3_BACCE</name>
<dbReference type="RefSeq" id="WP_016097661.1">
    <property type="nucleotide sequence ID" value="NZ_KB976537.1"/>
</dbReference>
<protein>
    <submittedName>
        <fullName evidence="2">Excisionase family DNA binding domain-containing protein</fullName>
    </submittedName>
</protein>
<feature type="domain" description="Helix-turn-helix" evidence="1">
    <location>
        <begin position="3"/>
        <end position="50"/>
    </location>
</feature>
<sequence length="944" mass="110894">MQLTVNDVMQKLNLSRAQVIKLYEQGKFPTCEKIKGRWWISEQDLIDYQNSLIPPKGYICINEAAEILRLSQTRIKQFIHTEILQGKKHCNKWLLLKEEVVKLKEQRKISVNKNNEYVNYITVKEAAKLLEVSDATIYGLIRRGKIKGVVKSDTWKLSEHEVRTHIGNGIKKNRKYEIPENYIDIATAIKKYSITKYRVHQMIKEGHIPSTRKHAGKFIFLESELNIEKDIKNYLTTKEAGAKLNLSGSQVTWLINKGRIENVQKNKGIFMIPKESIERYQSKIVKPADMLTTREVAKRLGISVDKVGKLITRGDLIPEKKLHSNWLISKKELERYESFVFELEKCLTLEEVANQLSMSIYQVRRLVVRNQKFSGAIKYNEKWYIPQQSVEEYKKILDIETAEQTFIYEYNRFIIPNKLKRTLDFFYEYTLTRLSASRQREEKRKVIARQHIKVAHILLLLLHKELFCFNDDEINKLLNNELLIKGDIDLIVKFIQYCEGVVECHFDKYYVVTKKKSNTQEVYSPREFYDFYLFVKNVDLHLKKAIENRRYSVIWVYTLMHFIDAWRSSDILTKLPYIPIEIIGCTSFESIENLSREKSQLLINRIFTKIEKMTVSKTGVLGQFLVHGDMVIPTATALVIAEIHRREKQDELLLRLYETSTNTKVDREMHIIPFFGEREDLYHFQSRKMNRSLLTYFYYSVVEGSKNADIAYELSQRLRAHEDLDSTATYIASTNKDGSVDRVSLNLVNRGHFGWLYNFIVEKFFNSTDKHSLEERTKYIQAFRKEYTPIQLETLACFLNERLKERESIALRIAKLSKDELKKLLARIFKGEMPAKMKQAQCLIYPNCVYQTAMSCLQCEHVIPKTYLLISIDEEIKRLIKSIKDSKYIAIVIRDYRFLLKVLDLVSQATGELGKDYVKTFINLSEIKRSLLSITYKINQIGEI</sequence>
<organism evidence="2 3">
    <name type="scientific">Bacillus cereus HuB4-4</name>
    <dbReference type="NCBI Taxonomy" id="1053211"/>
    <lineage>
        <taxon>Bacteria</taxon>
        <taxon>Bacillati</taxon>
        <taxon>Bacillota</taxon>
        <taxon>Bacilli</taxon>
        <taxon>Bacillales</taxon>
        <taxon>Bacillaceae</taxon>
        <taxon>Bacillus</taxon>
        <taxon>Bacillus cereus group</taxon>
    </lineage>
</organism>
<feature type="domain" description="Helix-turn-helix" evidence="1">
    <location>
        <begin position="290"/>
        <end position="336"/>
    </location>
</feature>
<reference evidence="2 3" key="1">
    <citation type="submission" date="2012-12" db="EMBL/GenBank/DDBJ databases">
        <title>The Genome Sequence of Bacillus cereus HuB4-4.</title>
        <authorList>
            <consortium name="The Broad Institute Genome Sequencing Platform"/>
            <consortium name="The Broad Institute Genome Sequencing Center for Infectious Disease"/>
            <person name="Feldgarden M."/>
            <person name="Van der Auwera G.A."/>
            <person name="Mahillon J."/>
            <person name="Duprez V."/>
            <person name="Timmery S."/>
            <person name="Mattelet C."/>
            <person name="Dierick K."/>
            <person name="Sun M."/>
            <person name="Yu Z."/>
            <person name="Zhu L."/>
            <person name="Hu X."/>
            <person name="Shank E.B."/>
            <person name="Swiecicka I."/>
            <person name="Hansen B.M."/>
            <person name="Andrup L."/>
            <person name="Walker B."/>
            <person name="Young S.K."/>
            <person name="Zeng Q."/>
            <person name="Gargeya S."/>
            <person name="Fitzgerald M."/>
            <person name="Haas B."/>
            <person name="Abouelleil A."/>
            <person name="Alvarado L."/>
            <person name="Arachchi H.M."/>
            <person name="Berlin A.M."/>
            <person name="Chapman S.B."/>
            <person name="Dewar J."/>
            <person name="Goldberg J."/>
            <person name="Griggs A."/>
            <person name="Gujja S."/>
            <person name="Hansen M."/>
            <person name="Howarth C."/>
            <person name="Imamovic A."/>
            <person name="Larimer J."/>
            <person name="McCowan C."/>
            <person name="Murphy C."/>
            <person name="Neiman D."/>
            <person name="Pearson M."/>
            <person name="Priest M."/>
            <person name="Roberts A."/>
            <person name="Saif S."/>
            <person name="Shea T."/>
            <person name="Sisk P."/>
            <person name="Sykes S."/>
            <person name="Wortman J."/>
            <person name="Nusbaum C."/>
            <person name="Birren B."/>
        </authorList>
    </citation>
    <scope>NUCLEOTIDE SEQUENCE [LARGE SCALE GENOMIC DNA]</scope>
    <source>
        <strain evidence="2 3">HuB4-4</strain>
    </source>
</reference>
<dbReference type="GO" id="GO:0003677">
    <property type="term" value="F:DNA binding"/>
    <property type="evidence" value="ECO:0007669"/>
    <property type="project" value="InterPro"/>
</dbReference>
<dbReference type="NCBIfam" id="TIGR01764">
    <property type="entry name" value="excise"/>
    <property type="match status" value="1"/>
</dbReference>
<comment type="caution">
    <text evidence="2">The sequence shown here is derived from an EMBL/GenBank/DDBJ whole genome shotgun (WGS) entry which is preliminary data.</text>
</comment>
<evidence type="ECO:0000313" key="2">
    <source>
        <dbReference type="EMBL" id="EOP97692.1"/>
    </source>
</evidence>
<dbReference type="InterPro" id="IPR010093">
    <property type="entry name" value="SinI_DNA-bd"/>
</dbReference>
<evidence type="ECO:0000259" key="1">
    <source>
        <dbReference type="Pfam" id="PF12728"/>
    </source>
</evidence>
<accession>A0A9W5VNY3</accession>
<dbReference type="Pfam" id="PF12728">
    <property type="entry name" value="HTH_17"/>
    <property type="match status" value="3"/>
</dbReference>
<proteinExistence type="predicted"/>
<feature type="domain" description="Helix-turn-helix" evidence="1">
    <location>
        <begin position="120"/>
        <end position="165"/>
    </location>
</feature>
<dbReference type="EMBL" id="AHEF01000014">
    <property type="protein sequence ID" value="EOP97692.1"/>
    <property type="molecule type" value="Genomic_DNA"/>
</dbReference>
<dbReference type="AlphaFoldDB" id="A0A9W5VNY3"/>